<evidence type="ECO:0000256" key="3">
    <source>
        <dbReference type="SAM" id="SignalP"/>
    </source>
</evidence>
<feature type="signal peptide" evidence="3">
    <location>
        <begin position="1"/>
        <end position="20"/>
    </location>
</feature>
<keyword evidence="2" id="KW-0812">Transmembrane</keyword>
<keyword evidence="2" id="KW-1133">Transmembrane helix</keyword>
<dbReference type="EMBL" id="JASJQH010000836">
    <property type="protein sequence ID" value="KAK9762774.1"/>
    <property type="molecule type" value="Genomic_DNA"/>
</dbReference>
<name>A0ABR2WMS6_9FUNG</name>
<reference evidence="4 5" key="1">
    <citation type="submission" date="2023-04" db="EMBL/GenBank/DDBJ databases">
        <title>Genome of Basidiobolus ranarum AG-B5.</title>
        <authorList>
            <person name="Stajich J.E."/>
            <person name="Carter-House D."/>
            <person name="Gryganskyi A."/>
        </authorList>
    </citation>
    <scope>NUCLEOTIDE SEQUENCE [LARGE SCALE GENOMIC DNA]</scope>
    <source>
        <strain evidence="4 5">AG-B5</strain>
    </source>
</reference>
<sequence>MKFSLSTVFLIASLAGSILALSDADMMKLNLDPHCFQCLSAMPCMKGILAGAVVPEGPEFLECVCNERVYSVFESQCLKCSVLMENSTPEDPSNTLQGLKQDCAAALSPPSSTSSIETSSSKVPSTSNTPGPTQTTNGSSSIFVLSTGAVTIAALVVTLMA</sequence>
<keyword evidence="5" id="KW-1185">Reference proteome</keyword>
<protein>
    <submittedName>
        <fullName evidence="4">Uncharacterized protein</fullName>
    </submittedName>
</protein>
<evidence type="ECO:0000256" key="1">
    <source>
        <dbReference type="SAM" id="MobiDB-lite"/>
    </source>
</evidence>
<accession>A0ABR2WMS6</accession>
<organism evidence="4 5">
    <name type="scientific">Basidiobolus ranarum</name>
    <dbReference type="NCBI Taxonomy" id="34480"/>
    <lineage>
        <taxon>Eukaryota</taxon>
        <taxon>Fungi</taxon>
        <taxon>Fungi incertae sedis</taxon>
        <taxon>Zoopagomycota</taxon>
        <taxon>Entomophthoromycotina</taxon>
        <taxon>Basidiobolomycetes</taxon>
        <taxon>Basidiobolales</taxon>
        <taxon>Basidiobolaceae</taxon>
        <taxon>Basidiobolus</taxon>
    </lineage>
</organism>
<keyword evidence="3" id="KW-0732">Signal</keyword>
<evidence type="ECO:0000313" key="5">
    <source>
        <dbReference type="Proteomes" id="UP001479436"/>
    </source>
</evidence>
<feature type="region of interest" description="Disordered" evidence="1">
    <location>
        <begin position="107"/>
        <end position="138"/>
    </location>
</feature>
<feature type="transmembrane region" description="Helical" evidence="2">
    <location>
        <begin position="142"/>
        <end position="160"/>
    </location>
</feature>
<proteinExistence type="predicted"/>
<dbReference type="Proteomes" id="UP001479436">
    <property type="component" value="Unassembled WGS sequence"/>
</dbReference>
<gene>
    <name evidence="4" type="ORF">K7432_011172</name>
</gene>
<evidence type="ECO:0000313" key="4">
    <source>
        <dbReference type="EMBL" id="KAK9762774.1"/>
    </source>
</evidence>
<feature type="compositionally biased region" description="Low complexity" evidence="1">
    <location>
        <begin position="108"/>
        <end position="130"/>
    </location>
</feature>
<evidence type="ECO:0000256" key="2">
    <source>
        <dbReference type="SAM" id="Phobius"/>
    </source>
</evidence>
<feature type="chain" id="PRO_5046223942" evidence="3">
    <location>
        <begin position="21"/>
        <end position="161"/>
    </location>
</feature>
<keyword evidence="2" id="KW-0472">Membrane</keyword>
<comment type="caution">
    <text evidence="4">The sequence shown here is derived from an EMBL/GenBank/DDBJ whole genome shotgun (WGS) entry which is preliminary data.</text>
</comment>